<keyword evidence="3 6" id="KW-0812">Transmembrane</keyword>
<keyword evidence="4 6" id="KW-1133">Transmembrane helix</keyword>
<evidence type="ECO:0000256" key="3">
    <source>
        <dbReference type="ARBA" id="ARBA00022692"/>
    </source>
</evidence>
<dbReference type="InterPro" id="IPR007383">
    <property type="entry name" value="DUF445"/>
</dbReference>
<comment type="caution">
    <text evidence="7">The sequence shown here is derived from an EMBL/GenBank/DDBJ whole genome shotgun (WGS) entry which is preliminary data.</text>
</comment>
<protein>
    <submittedName>
        <fullName evidence="7">DUF445 family protein</fullName>
    </submittedName>
</protein>
<dbReference type="Proteomes" id="UP001139179">
    <property type="component" value="Unassembled WGS sequence"/>
</dbReference>
<proteinExistence type="inferred from homology"/>
<evidence type="ECO:0000256" key="5">
    <source>
        <dbReference type="ARBA" id="ARBA00023136"/>
    </source>
</evidence>
<evidence type="ECO:0000256" key="2">
    <source>
        <dbReference type="ARBA" id="ARBA00008053"/>
    </source>
</evidence>
<evidence type="ECO:0000256" key="6">
    <source>
        <dbReference type="SAM" id="Phobius"/>
    </source>
</evidence>
<comment type="subcellular location">
    <subcellularLocation>
        <location evidence="1">Cell membrane</location>
    </subcellularLocation>
</comment>
<dbReference type="GO" id="GO:0005886">
    <property type="term" value="C:plasma membrane"/>
    <property type="evidence" value="ECO:0007669"/>
    <property type="project" value="UniProtKB-SubCell"/>
</dbReference>
<comment type="similarity">
    <text evidence="2">Belongs to the UPF0754 family.</text>
</comment>
<dbReference type="AlphaFoldDB" id="A0A9X2DKY4"/>
<reference evidence="7" key="1">
    <citation type="submission" date="2022-05" db="EMBL/GenBank/DDBJ databases">
        <title>Comparative Genomics of Spacecraft Associated Microbes.</title>
        <authorList>
            <person name="Tran M.T."/>
            <person name="Wright A."/>
            <person name="Seuylemezian A."/>
            <person name="Eisen J."/>
            <person name="Coil D."/>
        </authorList>
    </citation>
    <scope>NUCLEOTIDE SEQUENCE</scope>
    <source>
        <strain evidence="7">214.1.1</strain>
    </source>
</reference>
<name>A0A9X2DKY4_9BACI</name>
<dbReference type="PANTHER" id="PTHR35791">
    <property type="entry name" value="UPF0754 MEMBRANE PROTEIN YHEB"/>
    <property type="match status" value="1"/>
</dbReference>
<organism evidence="7 8">
    <name type="scientific">Halalkalibacter oceani</name>
    <dbReference type="NCBI Taxonomy" id="1653776"/>
    <lineage>
        <taxon>Bacteria</taxon>
        <taxon>Bacillati</taxon>
        <taxon>Bacillota</taxon>
        <taxon>Bacilli</taxon>
        <taxon>Bacillales</taxon>
        <taxon>Bacillaceae</taxon>
        <taxon>Halalkalibacter</taxon>
    </lineage>
</organism>
<evidence type="ECO:0000256" key="1">
    <source>
        <dbReference type="ARBA" id="ARBA00004236"/>
    </source>
</evidence>
<evidence type="ECO:0000313" key="7">
    <source>
        <dbReference type="EMBL" id="MCM3712616.1"/>
    </source>
</evidence>
<keyword evidence="8" id="KW-1185">Reference proteome</keyword>
<feature type="transmembrane region" description="Helical" evidence="6">
    <location>
        <begin position="356"/>
        <end position="378"/>
    </location>
</feature>
<sequence>MQTVGLIGFMVIIGAIIGGVTNSLAIKMLFRPYREIKIRGWRLPFTPGLIPKRHDELASQLGKMVVDYLLTAEGLAKKLKSSAFTSGMTSWLQGEVKKLAASEVSIAQLLKEHTDIKEPKQLAVERTERFIQQKYRAFFDQHQQTTLEQILPVPLMGAVEQQIPKLTAYLLERGQHFLQQPEGKERLSMMIDRFLAQKGTIGNMVSMFLGNERLVDKVQPELIKFFRDEGTSQLVENLLNQEWHNIKQKRLGELEEFLNEEQTVAWLVQTAEQQVPVYQWLELPLNEWAPKYEEAVTTAIIPKGVDLLTEWLALHLETLLASFHLDDIVREQVQAFSVERLEELVLSISRREFKMITYLGALLGGVIGLIQSFIVLMLG</sequence>
<feature type="transmembrane region" description="Helical" evidence="6">
    <location>
        <begin position="6"/>
        <end position="30"/>
    </location>
</feature>
<dbReference type="InterPro" id="IPR016991">
    <property type="entry name" value="UCP032178"/>
</dbReference>
<accession>A0A9X2DKY4</accession>
<keyword evidence="5 6" id="KW-0472">Membrane</keyword>
<dbReference type="Pfam" id="PF04286">
    <property type="entry name" value="DUF445"/>
    <property type="match status" value="1"/>
</dbReference>
<evidence type="ECO:0000313" key="8">
    <source>
        <dbReference type="Proteomes" id="UP001139179"/>
    </source>
</evidence>
<evidence type="ECO:0000256" key="4">
    <source>
        <dbReference type="ARBA" id="ARBA00022989"/>
    </source>
</evidence>
<dbReference type="PANTHER" id="PTHR35791:SF1">
    <property type="entry name" value="UPF0754 MEMBRANE PROTEIN YHEB"/>
    <property type="match status" value="1"/>
</dbReference>
<dbReference type="RefSeq" id="WP_251221489.1">
    <property type="nucleotide sequence ID" value="NZ_JAMBOL010000001.1"/>
</dbReference>
<dbReference type="PIRSF" id="PIRSF032178">
    <property type="entry name" value="UCP032178"/>
    <property type="match status" value="1"/>
</dbReference>
<gene>
    <name evidence="7" type="ORF">M3202_00845</name>
</gene>
<dbReference type="EMBL" id="JAMBOL010000001">
    <property type="protein sequence ID" value="MCM3712616.1"/>
    <property type="molecule type" value="Genomic_DNA"/>
</dbReference>